<keyword evidence="2" id="KW-1185">Reference proteome</keyword>
<proteinExistence type="predicted"/>
<reference evidence="1 2" key="1">
    <citation type="submission" date="2023-11" db="EMBL/GenBank/DDBJ databases">
        <title>Halocaridina rubra genome assembly.</title>
        <authorList>
            <person name="Smith C."/>
        </authorList>
    </citation>
    <scope>NUCLEOTIDE SEQUENCE [LARGE SCALE GENOMIC DNA]</scope>
    <source>
        <strain evidence="1">EP-1</strain>
        <tissue evidence="1">Whole</tissue>
    </source>
</reference>
<comment type="caution">
    <text evidence="1">The sequence shown here is derived from an EMBL/GenBank/DDBJ whole genome shotgun (WGS) entry which is preliminary data.</text>
</comment>
<evidence type="ECO:0000313" key="1">
    <source>
        <dbReference type="EMBL" id="KAK7006779.1"/>
    </source>
</evidence>
<sequence length="53" mass="6037">LIPVLPTVFHHEGNHSLCSGNIGCLFADYSSQTWHQRALRLGMYTSVRPCVWH</sequence>
<feature type="non-terminal residue" evidence="1">
    <location>
        <position position="1"/>
    </location>
</feature>
<evidence type="ECO:0000313" key="2">
    <source>
        <dbReference type="Proteomes" id="UP001381693"/>
    </source>
</evidence>
<gene>
    <name evidence="1" type="ORF">SK128_010541</name>
</gene>
<accession>A0AAN8W8S4</accession>
<dbReference type="AlphaFoldDB" id="A0AAN8W8S4"/>
<protein>
    <submittedName>
        <fullName evidence="1">Uncharacterized protein</fullName>
    </submittedName>
</protein>
<dbReference type="EMBL" id="JAXCGZ010023666">
    <property type="protein sequence ID" value="KAK7006779.1"/>
    <property type="molecule type" value="Genomic_DNA"/>
</dbReference>
<organism evidence="1 2">
    <name type="scientific">Halocaridina rubra</name>
    <name type="common">Hawaiian red shrimp</name>
    <dbReference type="NCBI Taxonomy" id="373956"/>
    <lineage>
        <taxon>Eukaryota</taxon>
        <taxon>Metazoa</taxon>
        <taxon>Ecdysozoa</taxon>
        <taxon>Arthropoda</taxon>
        <taxon>Crustacea</taxon>
        <taxon>Multicrustacea</taxon>
        <taxon>Malacostraca</taxon>
        <taxon>Eumalacostraca</taxon>
        <taxon>Eucarida</taxon>
        <taxon>Decapoda</taxon>
        <taxon>Pleocyemata</taxon>
        <taxon>Caridea</taxon>
        <taxon>Atyoidea</taxon>
        <taxon>Atyidae</taxon>
        <taxon>Halocaridina</taxon>
    </lineage>
</organism>
<name>A0AAN8W8S4_HALRR</name>
<dbReference type="Proteomes" id="UP001381693">
    <property type="component" value="Unassembled WGS sequence"/>
</dbReference>